<gene>
    <name evidence="1" type="ORF">FNJ53_08840</name>
</gene>
<accession>A0A552Z154</accession>
<dbReference type="EMBL" id="VJWV01000007">
    <property type="protein sequence ID" value="TRW73197.1"/>
    <property type="molecule type" value="Genomic_DNA"/>
</dbReference>
<name>A0A552Z154_9LACT</name>
<comment type="caution">
    <text evidence="1">The sequence shown here is derived from an EMBL/GenBank/DDBJ whole genome shotgun (WGS) entry which is preliminary data.</text>
</comment>
<evidence type="ECO:0000313" key="2">
    <source>
        <dbReference type="Proteomes" id="UP000317167"/>
    </source>
</evidence>
<reference evidence="1 2" key="1">
    <citation type="submission" date="2019-07" db="EMBL/GenBank/DDBJ databases">
        <title>Draft genome of 7 Lactococcus lactis strains isolated from an artisanal cheese production.</title>
        <authorList>
            <person name="Biolcati F."/>
            <person name="Bottero M.T."/>
            <person name="Dalmasso A."/>
            <person name="Mcauliffe O."/>
        </authorList>
    </citation>
    <scope>NUCLEOTIDE SEQUENCE [LARGE SCALE GENOMIC DNA]</scope>
    <source>
        <strain evidence="1 2">MRS45.2</strain>
    </source>
</reference>
<protein>
    <submittedName>
        <fullName evidence="1">Uncharacterized protein</fullName>
    </submittedName>
</protein>
<proteinExistence type="predicted"/>
<sequence>MDKYVINIHSKKTFWFSFCLFKLKVLTILNHSKAQYFAEWILDDMEENFSRYVKIKQKG</sequence>
<dbReference type="RefSeq" id="WP_143459402.1">
    <property type="nucleotide sequence ID" value="NZ_VJWV01000007.1"/>
</dbReference>
<evidence type="ECO:0000313" key="1">
    <source>
        <dbReference type="EMBL" id="TRW73197.1"/>
    </source>
</evidence>
<dbReference type="Proteomes" id="UP000317167">
    <property type="component" value="Unassembled WGS sequence"/>
</dbReference>
<dbReference type="AlphaFoldDB" id="A0A552Z154"/>
<organism evidence="1 2">
    <name type="scientific">Lactococcus lactis</name>
    <dbReference type="NCBI Taxonomy" id="1358"/>
    <lineage>
        <taxon>Bacteria</taxon>
        <taxon>Bacillati</taxon>
        <taxon>Bacillota</taxon>
        <taxon>Bacilli</taxon>
        <taxon>Lactobacillales</taxon>
        <taxon>Streptococcaceae</taxon>
        <taxon>Lactococcus</taxon>
    </lineage>
</organism>